<evidence type="ECO:0000259" key="1">
    <source>
        <dbReference type="Pfam" id="PF24098"/>
    </source>
</evidence>
<dbReference type="Pfam" id="PF24098">
    <property type="entry name" value="DUF7380"/>
    <property type="match status" value="1"/>
</dbReference>
<feature type="domain" description="DUF7380" evidence="1">
    <location>
        <begin position="90"/>
        <end position="155"/>
    </location>
</feature>
<sequence>MENKVSIKKQIKEILKNINTIAEESKYLHGVANEYQKARNLYFKKLKDKKNAQRMQWMMDVLNFVISDNLLKEMMSGTTKEGKPWRYPDISTFTKEAFKEVEKALRLTESVTLKARYADFLWLTKKDYKKARTAVESYLELIKKYEEEDKENPGNHYGLDVFSFFQKGFSDIEKYQLPTKEGKE</sequence>
<dbReference type="EMBL" id="BARV01006928">
    <property type="protein sequence ID" value="GAI17915.1"/>
    <property type="molecule type" value="Genomic_DNA"/>
</dbReference>
<proteinExistence type="predicted"/>
<dbReference type="AlphaFoldDB" id="X1MT84"/>
<organism evidence="2">
    <name type="scientific">marine sediment metagenome</name>
    <dbReference type="NCBI Taxonomy" id="412755"/>
    <lineage>
        <taxon>unclassified sequences</taxon>
        <taxon>metagenomes</taxon>
        <taxon>ecological metagenomes</taxon>
    </lineage>
</organism>
<accession>X1MT84</accession>
<evidence type="ECO:0000313" key="2">
    <source>
        <dbReference type="EMBL" id="GAI17915.1"/>
    </source>
</evidence>
<protein>
    <recommendedName>
        <fullName evidence="1">DUF7380 domain-containing protein</fullName>
    </recommendedName>
</protein>
<reference evidence="2" key="1">
    <citation type="journal article" date="2014" name="Front. Microbiol.">
        <title>High frequency of phylogenetically diverse reductive dehalogenase-homologous genes in deep subseafloor sedimentary metagenomes.</title>
        <authorList>
            <person name="Kawai M."/>
            <person name="Futagami T."/>
            <person name="Toyoda A."/>
            <person name="Takaki Y."/>
            <person name="Nishi S."/>
            <person name="Hori S."/>
            <person name="Arai W."/>
            <person name="Tsubouchi T."/>
            <person name="Morono Y."/>
            <person name="Uchiyama I."/>
            <person name="Ito T."/>
            <person name="Fujiyama A."/>
            <person name="Inagaki F."/>
            <person name="Takami H."/>
        </authorList>
    </citation>
    <scope>NUCLEOTIDE SEQUENCE</scope>
    <source>
        <strain evidence="2">Expedition CK06-06</strain>
    </source>
</reference>
<dbReference type="InterPro" id="IPR055804">
    <property type="entry name" value="DUF7380"/>
</dbReference>
<comment type="caution">
    <text evidence="2">The sequence shown here is derived from an EMBL/GenBank/DDBJ whole genome shotgun (WGS) entry which is preliminary data.</text>
</comment>
<name>X1MT84_9ZZZZ</name>
<gene>
    <name evidence="2" type="ORF">S06H3_14173</name>
</gene>